<evidence type="ECO:0000313" key="5">
    <source>
        <dbReference type="Proteomes" id="UP001153292"/>
    </source>
</evidence>
<feature type="signal peptide" evidence="3">
    <location>
        <begin position="1"/>
        <end position="17"/>
    </location>
</feature>
<keyword evidence="3" id="KW-0732">Signal</keyword>
<reference evidence="4" key="1">
    <citation type="submission" date="2021-12" db="EMBL/GenBank/DDBJ databases">
        <authorList>
            <person name="King R."/>
        </authorList>
    </citation>
    <scope>NUCLEOTIDE SEQUENCE</scope>
</reference>
<organism evidence="4 5">
    <name type="scientific">Chilo suppressalis</name>
    <name type="common">Asiatic rice borer moth</name>
    <dbReference type="NCBI Taxonomy" id="168631"/>
    <lineage>
        <taxon>Eukaryota</taxon>
        <taxon>Metazoa</taxon>
        <taxon>Ecdysozoa</taxon>
        <taxon>Arthropoda</taxon>
        <taxon>Hexapoda</taxon>
        <taxon>Insecta</taxon>
        <taxon>Pterygota</taxon>
        <taxon>Neoptera</taxon>
        <taxon>Endopterygota</taxon>
        <taxon>Lepidoptera</taxon>
        <taxon>Glossata</taxon>
        <taxon>Ditrysia</taxon>
        <taxon>Pyraloidea</taxon>
        <taxon>Crambidae</taxon>
        <taxon>Crambinae</taxon>
        <taxon>Chilo</taxon>
    </lineage>
</organism>
<gene>
    <name evidence="4" type="ORF">CHILSU_LOCUS10919</name>
</gene>
<name>A0ABN8BHR3_CHISP</name>
<keyword evidence="5" id="KW-1185">Reference proteome</keyword>
<sequence>MFILLQIFVMPFKVIQTIENGQLKLTAVPDQWEHNNILFWPKKAAEKLRRQENSPPSISWDTMPCHVKRTNLRTFQEAVDEIDAMSDRSETETDQEGYQQTGRKKDNLLAAKSFNDEAKTLVNSDQEQLVSATSTAQTQQNLSTTQYENCTAVSQEINYNIIPEINIPQVPLPETGLPNVHLDQDSVVLLNSDSLQQLQLDLKSVKEEINTVMLNQNSLYEIQNNMAAKLAEIHHDITSFIQISSKNKENAEVDLIKSLQEFEELENNLENKTYREGLIQKLGVVCTKGSEVFGPP</sequence>
<proteinExistence type="predicted"/>
<protein>
    <submittedName>
        <fullName evidence="4">Uncharacterized protein</fullName>
    </submittedName>
</protein>
<feature type="chain" id="PRO_5046216639" evidence="3">
    <location>
        <begin position="18"/>
        <end position="296"/>
    </location>
</feature>
<dbReference type="Proteomes" id="UP001153292">
    <property type="component" value="Chromosome 8"/>
</dbReference>
<dbReference type="EMBL" id="OU963901">
    <property type="protein sequence ID" value="CAH0407519.1"/>
    <property type="molecule type" value="Genomic_DNA"/>
</dbReference>
<accession>A0ABN8BHR3</accession>
<evidence type="ECO:0000256" key="1">
    <source>
        <dbReference type="SAM" id="Coils"/>
    </source>
</evidence>
<evidence type="ECO:0000256" key="2">
    <source>
        <dbReference type="SAM" id="MobiDB-lite"/>
    </source>
</evidence>
<feature type="region of interest" description="Disordered" evidence="2">
    <location>
        <begin position="82"/>
        <end position="106"/>
    </location>
</feature>
<feature type="coiled-coil region" evidence="1">
    <location>
        <begin position="248"/>
        <end position="275"/>
    </location>
</feature>
<evidence type="ECO:0000313" key="4">
    <source>
        <dbReference type="EMBL" id="CAH0407519.1"/>
    </source>
</evidence>
<keyword evidence="1" id="KW-0175">Coiled coil</keyword>
<evidence type="ECO:0000256" key="3">
    <source>
        <dbReference type="SAM" id="SignalP"/>
    </source>
</evidence>